<evidence type="ECO:0000313" key="6">
    <source>
        <dbReference type="EMBL" id="SCW00751.1"/>
    </source>
</evidence>
<organism evidence="6 7">
    <name type="scientific">Lachancea fermentati</name>
    <name type="common">Zygosaccharomyces fermentati</name>
    <dbReference type="NCBI Taxonomy" id="4955"/>
    <lineage>
        <taxon>Eukaryota</taxon>
        <taxon>Fungi</taxon>
        <taxon>Dikarya</taxon>
        <taxon>Ascomycota</taxon>
        <taxon>Saccharomycotina</taxon>
        <taxon>Saccharomycetes</taxon>
        <taxon>Saccharomycetales</taxon>
        <taxon>Saccharomycetaceae</taxon>
        <taxon>Lachancea</taxon>
    </lineage>
</organism>
<keyword evidence="2" id="KW-0442">Lipid degradation</keyword>
<keyword evidence="2" id="KW-0443">Lipid metabolism</keyword>
<evidence type="ECO:0000313" key="7">
    <source>
        <dbReference type="Proteomes" id="UP000190831"/>
    </source>
</evidence>
<evidence type="ECO:0000256" key="1">
    <source>
        <dbReference type="ARBA" id="ARBA00007920"/>
    </source>
</evidence>
<dbReference type="Gene3D" id="3.40.50.1820">
    <property type="entry name" value="alpha/beta hydrolase"/>
    <property type="match status" value="1"/>
</dbReference>
<dbReference type="GO" id="GO:0016042">
    <property type="term" value="P:lipid catabolic process"/>
    <property type="evidence" value="ECO:0007669"/>
    <property type="project" value="UniProtKB-KW"/>
</dbReference>
<dbReference type="GO" id="GO:0005811">
    <property type="term" value="C:lipid droplet"/>
    <property type="evidence" value="ECO:0007669"/>
    <property type="project" value="TreeGrafter"/>
</dbReference>
<evidence type="ECO:0000256" key="4">
    <source>
        <dbReference type="SAM" id="Phobius"/>
    </source>
</evidence>
<dbReference type="InterPro" id="IPR044294">
    <property type="entry name" value="Lipase-like"/>
</dbReference>
<feature type="domain" description="DUF676" evidence="5">
    <location>
        <begin position="7"/>
        <end position="214"/>
    </location>
</feature>
<dbReference type="InterPro" id="IPR029058">
    <property type="entry name" value="AB_hydrolase_fold"/>
</dbReference>
<evidence type="ECO:0000259" key="5">
    <source>
        <dbReference type="Pfam" id="PF05057"/>
    </source>
</evidence>
<keyword evidence="4" id="KW-0472">Membrane</keyword>
<name>A0A1G4MAB0_LACFM</name>
<evidence type="ECO:0000256" key="2">
    <source>
        <dbReference type="ARBA" id="ARBA00022963"/>
    </source>
</evidence>
<protein>
    <submittedName>
        <fullName evidence="6">LAFE_0C11166g1_1</fullName>
    </submittedName>
</protein>
<comment type="similarity">
    <text evidence="1">Belongs to the putative lipase ROG1 family.</text>
</comment>
<dbReference type="GO" id="GO:0004622">
    <property type="term" value="F:phosphatidylcholine lysophospholipase activity"/>
    <property type="evidence" value="ECO:0007669"/>
    <property type="project" value="TreeGrafter"/>
</dbReference>
<feature type="transmembrane region" description="Helical" evidence="4">
    <location>
        <begin position="304"/>
        <end position="328"/>
    </location>
</feature>
<dbReference type="Proteomes" id="UP000190831">
    <property type="component" value="Chromosome C"/>
</dbReference>
<dbReference type="PANTHER" id="PTHR12482">
    <property type="entry name" value="LIPASE ROG1-RELATED-RELATED"/>
    <property type="match status" value="1"/>
</dbReference>
<gene>
    <name evidence="6" type="ORF">LAFE_0C11166G</name>
</gene>
<sequence length="533" mass="61384">MHDSETKTYHLVVLVHGLWGCTAHFDYISNALDDAFHSNSLFRNGGRLENEEIVVYTTHLNEGYKTYDGIDVCGLRVAREIEEQIEELGSVTKFSLCGYSLGGLIARYALGALYKKQLFKKRDIRLLNFTTFCTPHVGVYAPGNNFAVKLFNAILPNLLGSSGKQMFLQDCVKSANGLPLLSLMSSENSIFYNALQEFEYKALYANVINDKRTAWWTSGISRNNPFFDVDEYNGATRFSYIPGYEPIVIDHTKPIQIKRIEDAQEELGENADLNENQDDTDAEQRLNKNEYFFINYWIAKMGRWLMVLINILLIAPLYIMWFCISGVMETTKSTIRATRYVGKYSNQLIHDFYEISPEVTDDDDEVTSVLTNEYEQQIQETLNDQRDTLIESVFDAIERKNTYSAVVDEASSRSESCEKETTDGEEEHEQEITEHSMKTTIQELEQFPIEEILARFEHNSNELPSLENFHLSLTPAQLEIIDSLNKIKWKKFPIYIRKTPSTHACAIVRHADPNFGEGEVIIRHWIEQVFRFE</sequence>
<dbReference type="AlphaFoldDB" id="A0A1G4MAB0"/>
<feature type="compositionally biased region" description="Basic and acidic residues" evidence="3">
    <location>
        <begin position="410"/>
        <end position="422"/>
    </location>
</feature>
<dbReference type="EMBL" id="LT598485">
    <property type="protein sequence ID" value="SCW00751.1"/>
    <property type="molecule type" value="Genomic_DNA"/>
</dbReference>
<accession>A0A1G4MAB0</accession>
<keyword evidence="4" id="KW-0812">Transmembrane</keyword>
<reference evidence="6 7" key="1">
    <citation type="submission" date="2016-03" db="EMBL/GenBank/DDBJ databases">
        <authorList>
            <person name="Devillers H."/>
        </authorList>
    </citation>
    <scope>NUCLEOTIDE SEQUENCE [LARGE SCALE GENOMIC DNA]</scope>
    <source>
        <strain evidence="6">CBS 6772</strain>
    </source>
</reference>
<dbReference type="OMA" id="FCTPHVG"/>
<keyword evidence="4" id="KW-1133">Transmembrane helix</keyword>
<dbReference type="PANTHER" id="PTHR12482:SF65">
    <property type="entry name" value="ESTERASE, PUTATIVE (AFU_ORTHOLOGUE AFUA_3G12320)-RELATED"/>
    <property type="match status" value="1"/>
</dbReference>
<dbReference type="Pfam" id="PF05057">
    <property type="entry name" value="DUF676"/>
    <property type="match status" value="1"/>
</dbReference>
<dbReference type="InterPro" id="IPR007751">
    <property type="entry name" value="DUF676_lipase-like"/>
</dbReference>
<dbReference type="GO" id="GO:0047372">
    <property type="term" value="F:monoacylglycerol lipase activity"/>
    <property type="evidence" value="ECO:0007669"/>
    <property type="project" value="TreeGrafter"/>
</dbReference>
<dbReference type="OrthoDB" id="273452at2759"/>
<proteinExistence type="inferred from homology"/>
<feature type="region of interest" description="Disordered" evidence="3">
    <location>
        <begin position="408"/>
        <end position="435"/>
    </location>
</feature>
<keyword evidence="7" id="KW-1185">Reference proteome</keyword>
<evidence type="ECO:0000256" key="3">
    <source>
        <dbReference type="SAM" id="MobiDB-lite"/>
    </source>
</evidence>
<dbReference type="SUPFAM" id="SSF53474">
    <property type="entry name" value="alpha/beta-Hydrolases"/>
    <property type="match status" value="1"/>
</dbReference>